<evidence type="ECO:0000313" key="2">
    <source>
        <dbReference type="Proteomes" id="UP001596002"/>
    </source>
</evidence>
<dbReference type="EMBL" id="JBHSHC010000031">
    <property type="protein sequence ID" value="MFC4766804.1"/>
    <property type="molecule type" value="Genomic_DNA"/>
</dbReference>
<protein>
    <submittedName>
        <fullName evidence="1">DUF2088 domain-containing protein</fullName>
    </submittedName>
</protein>
<sequence>MGQLILHKVEQRFHAPRLSDVAGKARSELQRISANLDLNGKRVAVTAGSRGIQNIVLILQTVLGFLKEKGAEPCIVPAMGSHGGGTVEGQLNMLASLGITEETIGFPIKPTIEVVEVGRYKDIPVYQNRNAFESDAIVVVNRVKTHTSFKSKLESGLSKMLVVGLGNPAGAANIHRFGIEGMKTLIEPMASMILDKTPVCCGLVIIENAEEATADIVGVLPGEWIDKEAGLLIESKSLMPSLPFRNIDLLIVEEMGKCYSGTGMDTNVIGRVRIHDTEDPNNPYIKRIAVLDLAESSHGNATGIGLADITTRKLVDKIDLHATYLNVMSSTFVLRAMIPMTAPNEEKAVGWAIRSFGEVDVNQLRIVRIANTLHLQHLWVSEALLSEVEALSHVAKLQESRIIEYDTSM</sequence>
<accession>A0ABV9PXN0</accession>
<dbReference type="Gene3D" id="3.40.50.11440">
    <property type="match status" value="1"/>
</dbReference>
<evidence type="ECO:0000313" key="1">
    <source>
        <dbReference type="EMBL" id="MFC4766804.1"/>
    </source>
</evidence>
<proteinExistence type="predicted"/>
<name>A0ABV9PXN0_9BACL</name>
<organism evidence="1 2">
    <name type="scientific">Effusibacillus consociatus</name>
    <dbReference type="NCBI Taxonomy" id="1117041"/>
    <lineage>
        <taxon>Bacteria</taxon>
        <taxon>Bacillati</taxon>
        <taxon>Bacillota</taxon>
        <taxon>Bacilli</taxon>
        <taxon>Bacillales</taxon>
        <taxon>Alicyclobacillaceae</taxon>
        <taxon>Effusibacillus</taxon>
    </lineage>
</organism>
<dbReference type="RefSeq" id="WP_380024700.1">
    <property type="nucleotide sequence ID" value="NZ_JBHSHC010000031.1"/>
</dbReference>
<reference evidence="2" key="1">
    <citation type="journal article" date="2019" name="Int. J. Syst. Evol. Microbiol.">
        <title>The Global Catalogue of Microorganisms (GCM) 10K type strain sequencing project: providing services to taxonomists for standard genome sequencing and annotation.</title>
        <authorList>
            <consortium name="The Broad Institute Genomics Platform"/>
            <consortium name="The Broad Institute Genome Sequencing Center for Infectious Disease"/>
            <person name="Wu L."/>
            <person name="Ma J."/>
        </authorList>
    </citation>
    <scope>NUCLEOTIDE SEQUENCE [LARGE SCALE GENOMIC DNA]</scope>
    <source>
        <strain evidence="2">WYCCWR 12678</strain>
    </source>
</reference>
<gene>
    <name evidence="1" type="ORF">ACFO8Q_05400</name>
</gene>
<comment type="caution">
    <text evidence="1">The sequence shown here is derived from an EMBL/GenBank/DDBJ whole genome shotgun (WGS) entry which is preliminary data.</text>
</comment>
<dbReference type="Proteomes" id="UP001596002">
    <property type="component" value="Unassembled WGS sequence"/>
</dbReference>
<keyword evidence="2" id="KW-1185">Reference proteome</keyword>